<keyword evidence="3" id="KW-1185">Reference proteome</keyword>
<feature type="signal peptide" evidence="1">
    <location>
        <begin position="1"/>
        <end position="23"/>
    </location>
</feature>
<evidence type="ECO:0000313" key="2">
    <source>
        <dbReference type="EMBL" id="MEF3367473.1"/>
    </source>
</evidence>
<comment type="caution">
    <text evidence="2">The sequence shown here is derived from an EMBL/GenBank/DDBJ whole genome shotgun (WGS) entry which is preliminary data.</text>
</comment>
<reference evidence="2 3" key="1">
    <citation type="submission" date="2024-02" db="EMBL/GenBank/DDBJ databases">
        <authorList>
            <person name="Grouzdev D."/>
        </authorList>
    </citation>
    <scope>NUCLEOTIDE SEQUENCE [LARGE SCALE GENOMIC DNA]</scope>
    <source>
        <strain evidence="2 3">9N</strain>
    </source>
</reference>
<dbReference type="Pfam" id="PF06282">
    <property type="entry name" value="DUF1036"/>
    <property type="match status" value="1"/>
</dbReference>
<dbReference type="InterPro" id="IPR009380">
    <property type="entry name" value="DUF1036"/>
</dbReference>
<evidence type="ECO:0000313" key="3">
    <source>
        <dbReference type="Proteomes" id="UP001350748"/>
    </source>
</evidence>
<dbReference type="EMBL" id="JAZHYN010000043">
    <property type="protein sequence ID" value="MEF3367473.1"/>
    <property type="molecule type" value="Genomic_DNA"/>
</dbReference>
<sequence length="146" mass="15967">MTHLRRLILIACASFLLAPIAKADFKICNRTPESITVAAAWVSPSGGFVSEGWWTLRACGGCETVVLRSETSDPHNYFFYAHAGAKEWRGDSMFCTTRSAFRISDAKRCPLKRRGEMKGFIHVTSGSGNQTRTLTGRSSSGGVCID</sequence>
<proteinExistence type="predicted"/>
<name>A0ABU7XJC7_9HYPH</name>
<protein>
    <submittedName>
        <fullName evidence="2">DUF1036 domain-containing protein</fullName>
    </submittedName>
</protein>
<keyword evidence="1" id="KW-0732">Signal</keyword>
<evidence type="ECO:0000256" key="1">
    <source>
        <dbReference type="SAM" id="SignalP"/>
    </source>
</evidence>
<organism evidence="2 3">
    <name type="scientific">Methylocystis borbori</name>
    <dbReference type="NCBI Taxonomy" id="3118750"/>
    <lineage>
        <taxon>Bacteria</taxon>
        <taxon>Pseudomonadati</taxon>
        <taxon>Pseudomonadota</taxon>
        <taxon>Alphaproteobacteria</taxon>
        <taxon>Hyphomicrobiales</taxon>
        <taxon>Methylocystaceae</taxon>
        <taxon>Methylocystis</taxon>
    </lineage>
</organism>
<accession>A0ABU7XJC7</accession>
<dbReference type="RefSeq" id="WP_332082519.1">
    <property type="nucleotide sequence ID" value="NZ_JAZHYN010000043.1"/>
</dbReference>
<dbReference type="Proteomes" id="UP001350748">
    <property type="component" value="Unassembled WGS sequence"/>
</dbReference>
<gene>
    <name evidence="2" type="ORF">V3H18_13110</name>
</gene>
<feature type="chain" id="PRO_5047496061" evidence="1">
    <location>
        <begin position="24"/>
        <end position="146"/>
    </location>
</feature>